<feature type="transmembrane region" description="Helical" evidence="1">
    <location>
        <begin position="54"/>
        <end position="76"/>
    </location>
</feature>
<proteinExistence type="predicted"/>
<name>A0ABW8M1N4_9ACTN</name>
<accession>A0ABW8M1N4</accession>
<dbReference type="EMBL" id="JBJDQH010000015">
    <property type="protein sequence ID" value="MFK4270820.1"/>
    <property type="molecule type" value="Genomic_DNA"/>
</dbReference>
<keyword evidence="1" id="KW-1133">Transmembrane helix</keyword>
<feature type="transmembrane region" description="Helical" evidence="1">
    <location>
        <begin position="12"/>
        <end position="34"/>
    </location>
</feature>
<keyword evidence="1" id="KW-0812">Transmembrane</keyword>
<evidence type="ECO:0008006" key="4">
    <source>
        <dbReference type="Google" id="ProtNLM"/>
    </source>
</evidence>
<reference evidence="2 3" key="1">
    <citation type="submission" date="2024-11" db="EMBL/GenBank/DDBJ databases">
        <title>The Natural Products Discovery Center: Release of the First 8490 Sequenced Strains for Exploring Actinobacteria Biosynthetic Diversity.</title>
        <authorList>
            <person name="Kalkreuter E."/>
            <person name="Kautsar S.A."/>
            <person name="Yang D."/>
            <person name="Bader C.D."/>
            <person name="Teijaro C.N."/>
            <person name="Fluegel L."/>
            <person name="Davis C.M."/>
            <person name="Simpson J.R."/>
            <person name="Lauterbach L."/>
            <person name="Steele A.D."/>
            <person name="Gui C."/>
            <person name="Meng S."/>
            <person name="Li G."/>
            <person name="Viehrig K."/>
            <person name="Ye F."/>
            <person name="Su P."/>
            <person name="Kiefer A.F."/>
            <person name="Nichols A."/>
            <person name="Cepeda A.J."/>
            <person name="Yan W."/>
            <person name="Fan B."/>
            <person name="Jiang Y."/>
            <person name="Adhikari A."/>
            <person name="Zheng C.-J."/>
            <person name="Schuster L."/>
            <person name="Cowan T.M."/>
            <person name="Smanski M.J."/>
            <person name="Chevrette M.G."/>
            <person name="De Carvalho L.P.S."/>
            <person name="Shen B."/>
        </authorList>
    </citation>
    <scope>NUCLEOTIDE SEQUENCE [LARGE SCALE GENOMIC DNA]</scope>
    <source>
        <strain evidence="2 3">NPDC020863</strain>
    </source>
</reference>
<comment type="caution">
    <text evidence="2">The sequence shown here is derived from an EMBL/GenBank/DDBJ whole genome shotgun (WGS) entry which is preliminary data.</text>
</comment>
<organism evidence="2 3">
    <name type="scientific">Streptomyces milbemycinicus</name>
    <dbReference type="NCBI Taxonomy" id="476552"/>
    <lineage>
        <taxon>Bacteria</taxon>
        <taxon>Bacillati</taxon>
        <taxon>Actinomycetota</taxon>
        <taxon>Actinomycetes</taxon>
        <taxon>Kitasatosporales</taxon>
        <taxon>Streptomycetaceae</taxon>
        <taxon>Streptomyces</taxon>
    </lineage>
</organism>
<evidence type="ECO:0000313" key="3">
    <source>
        <dbReference type="Proteomes" id="UP001620295"/>
    </source>
</evidence>
<dbReference type="Proteomes" id="UP001620295">
    <property type="component" value="Unassembled WGS sequence"/>
</dbReference>
<evidence type="ECO:0000313" key="2">
    <source>
        <dbReference type="EMBL" id="MFK4270820.1"/>
    </source>
</evidence>
<keyword evidence="1" id="KW-0472">Membrane</keyword>
<dbReference type="RefSeq" id="WP_358628070.1">
    <property type="nucleotide sequence ID" value="NZ_JBFACG010000059.1"/>
</dbReference>
<gene>
    <name evidence="2" type="ORF">ACI2L5_38725</name>
</gene>
<evidence type="ECO:0000256" key="1">
    <source>
        <dbReference type="SAM" id="Phobius"/>
    </source>
</evidence>
<protein>
    <recommendedName>
        <fullName evidence="4">Integral membrane protein</fullName>
    </recommendedName>
</protein>
<feature type="transmembrane region" description="Helical" evidence="1">
    <location>
        <begin position="88"/>
        <end position="109"/>
    </location>
</feature>
<keyword evidence="3" id="KW-1185">Reference proteome</keyword>
<sequence length="110" mass="12421">MKNERMWKLRTPVAVNLLLGIPAIVPLFLAWYIMSNGPLATLGWTRQDPNENDGILGWLVIAAPVFGLFGLIWGPANVRMRRRTAVRAFRYWVVCTAASLVPFFAIFGLF</sequence>